<dbReference type="GO" id="GO:0000049">
    <property type="term" value="F:tRNA binding"/>
    <property type="evidence" value="ECO:0007669"/>
    <property type="project" value="TreeGrafter"/>
</dbReference>
<evidence type="ECO:0000256" key="1">
    <source>
        <dbReference type="ARBA" id="ARBA00004496"/>
    </source>
</evidence>
<evidence type="ECO:0000313" key="11">
    <source>
        <dbReference type="Proteomes" id="UP000694548"/>
    </source>
</evidence>
<dbReference type="GO" id="GO:0003725">
    <property type="term" value="F:double-stranded RNA binding"/>
    <property type="evidence" value="ECO:0007669"/>
    <property type="project" value="InterPro"/>
</dbReference>
<gene>
    <name evidence="10" type="primary">YRDC</name>
    <name evidence="10" type="synonym">yrdc</name>
</gene>
<keyword evidence="6" id="KW-0808">Transferase</keyword>
<comment type="catalytic activity">
    <reaction evidence="7">
        <text>L-threonine + hydrogencarbonate + ATP = L-threonylcarbamoyladenylate + diphosphate + H2O</text>
        <dbReference type="Rhea" id="RHEA:36407"/>
        <dbReference type="ChEBI" id="CHEBI:15377"/>
        <dbReference type="ChEBI" id="CHEBI:17544"/>
        <dbReference type="ChEBI" id="CHEBI:30616"/>
        <dbReference type="ChEBI" id="CHEBI:33019"/>
        <dbReference type="ChEBI" id="CHEBI:57926"/>
        <dbReference type="ChEBI" id="CHEBI:73682"/>
        <dbReference type="EC" id="2.7.7.87"/>
    </reaction>
</comment>
<dbReference type="GeneTree" id="ENSGT00390000015364"/>
<dbReference type="InterPro" id="IPR017945">
    <property type="entry name" value="DHBP_synth_RibB-like_a/b_dom"/>
</dbReference>
<dbReference type="Proteomes" id="UP000694548">
    <property type="component" value="Chromosome sgr05"/>
</dbReference>
<reference evidence="10" key="2">
    <citation type="submission" date="2025-08" db="UniProtKB">
        <authorList>
            <consortium name="Ensembl"/>
        </authorList>
    </citation>
    <scope>IDENTIFICATION</scope>
</reference>
<dbReference type="Gene3D" id="3.90.870.10">
    <property type="entry name" value="DHBP synthase"/>
    <property type="match status" value="1"/>
</dbReference>
<dbReference type="PROSITE" id="PS51163">
    <property type="entry name" value="YRDC"/>
    <property type="match status" value="1"/>
</dbReference>
<dbReference type="PANTHER" id="PTHR17490">
    <property type="entry name" value="SUA5"/>
    <property type="match status" value="1"/>
</dbReference>
<comment type="similarity">
    <text evidence="2">Belongs to the SUA5 family.</text>
</comment>
<name>A0A8C6KCX3_NOTFU</name>
<keyword evidence="5" id="KW-0963">Cytoplasm</keyword>
<evidence type="ECO:0000256" key="8">
    <source>
        <dbReference type="SAM" id="MobiDB-lite"/>
    </source>
</evidence>
<dbReference type="EC" id="2.7.7.87" evidence="3"/>
<dbReference type="SUPFAM" id="SSF55821">
    <property type="entry name" value="YrdC/RibB"/>
    <property type="match status" value="1"/>
</dbReference>
<evidence type="ECO:0000313" key="10">
    <source>
        <dbReference type="Ensembl" id="ENSNFUP00015001941.1"/>
    </source>
</evidence>
<evidence type="ECO:0000256" key="4">
    <source>
        <dbReference type="ARBA" id="ARBA00015492"/>
    </source>
</evidence>
<dbReference type="PANTHER" id="PTHR17490:SF10">
    <property type="entry name" value="THREONYLCARBAMOYL-AMP SYNTHASE"/>
    <property type="match status" value="1"/>
</dbReference>
<feature type="domain" description="YrdC-like" evidence="9">
    <location>
        <begin position="97"/>
        <end position="296"/>
    </location>
</feature>
<evidence type="ECO:0000256" key="3">
    <source>
        <dbReference type="ARBA" id="ARBA00012584"/>
    </source>
</evidence>
<dbReference type="GO" id="GO:0006450">
    <property type="term" value="P:regulation of translational fidelity"/>
    <property type="evidence" value="ECO:0007669"/>
    <property type="project" value="TreeGrafter"/>
</dbReference>
<evidence type="ECO:0000256" key="2">
    <source>
        <dbReference type="ARBA" id="ARBA00007663"/>
    </source>
</evidence>
<comment type="subcellular location">
    <subcellularLocation>
        <location evidence="1">Cytoplasm</location>
    </subcellularLocation>
</comment>
<evidence type="ECO:0000256" key="5">
    <source>
        <dbReference type="ARBA" id="ARBA00022490"/>
    </source>
</evidence>
<protein>
    <recommendedName>
        <fullName evidence="4">Threonylcarbamoyl-AMP synthase</fullName>
        <ecNumber evidence="3">2.7.7.87</ecNumber>
    </recommendedName>
</protein>
<keyword evidence="11" id="KW-1185">Reference proteome</keyword>
<organism evidence="10 11">
    <name type="scientific">Nothobranchius furzeri</name>
    <name type="common">Turquoise killifish</name>
    <dbReference type="NCBI Taxonomy" id="105023"/>
    <lineage>
        <taxon>Eukaryota</taxon>
        <taxon>Metazoa</taxon>
        <taxon>Chordata</taxon>
        <taxon>Craniata</taxon>
        <taxon>Vertebrata</taxon>
        <taxon>Euteleostomi</taxon>
        <taxon>Actinopterygii</taxon>
        <taxon>Neopterygii</taxon>
        <taxon>Teleostei</taxon>
        <taxon>Neoteleostei</taxon>
        <taxon>Acanthomorphata</taxon>
        <taxon>Ovalentaria</taxon>
        <taxon>Atherinomorphae</taxon>
        <taxon>Cyprinodontiformes</taxon>
        <taxon>Nothobranchiidae</taxon>
        <taxon>Nothobranchius</taxon>
    </lineage>
</organism>
<evidence type="ECO:0000256" key="7">
    <source>
        <dbReference type="ARBA" id="ARBA00048366"/>
    </source>
</evidence>
<feature type="region of interest" description="Disordered" evidence="8">
    <location>
        <begin position="244"/>
        <end position="266"/>
    </location>
</feature>
<evidence type="ECO:0000256" key="6">
    <source>
        <dbReference type="ARBA" id="ARBA00022679"/>
    </source>
</evidence>
<sequence>MLRHFCERKPGRTLSLRPTKTCFCSVGNSFSVCKLCFMNPARFFVVKSTSFRRANGSAVVCRLGAKMCKELKTKLFHLLPSTSNGSTTHQELQTDGAEILSCTVKALKDGHVVAVPTDTIYGLACLAQNSEAVQKIYNLKERNGVKPLAICVGEIQEIYKYCKVKVKGELLDDLLPGPVTLVFERSEALNTNLNPFTSVSLSLSNNILMKASEWIILSKDPSARRCSHSRSRLHEAPLPDVWGTASTHQRQHQLTNQHGGSPSKCPNQATRLSTVEWISAEYQTSCFPAEGVPGALAEVGCGGGWWTHRGPEPPRINGDRFVGPWKIPHHQTRLCSCFYARLVGA</sequence>
<dbReference type="GO" id="GO:0061710">
    <property type="term" value="F:L-threonylcarbamoyladenylate synthase"/>
    <property type="evidence" value="ECO:0007669"/>
    <property type="project" value="UniProtKB-EC"/>
</dbReference>
<reference evidence="10" key="3">
    <citation type="submission" date="2025-09" db="UniProtKB">
        <authorList>
            <consortium name="Ensembl"/>
        </authorList>
    </citation>
    <scope>IDENTIFICATION</scope>
</reference>
<accession>A0A8C6KCX3</accession>
<dbReference type="AlphaFoldDB" id="A0A8C6KCX3"/>
<dbReference type="InterPro" id="IPR006070">
    <property type="entry name" value="Sua5-like_dom"/>
</dbReference>
<reference evidence="10" key="1">
    <citation type="submission" date="2014-08" db="EMBL/GenBank/DDBJ databases">
        <authorList>
            <person name="Senf B."/>
            <person name="Petzold A."/>
            <person name="Downie B.R."/>
            <person name="Koch P."/>
            <person name="Platzer M."/>
        </authorList>
    </citation>
    <scope>NUCLEOTIDE SEQUENCE [LARGE SCALE GENOMIC DNA]</scope>
    <source>
        <strain evidence="10">GRZ</strain>
    </source>
</reference>
<dbReference type="Pfam" id="PF01300">
    <property type="entry name" value="Sua5_yciO_yrdC"/>
    <property type="match status" value="1"/>
</dbReference>
<dbReference type="InterPro" id="IPR050156">
    <property type="entry name" value="TC-AMP_synthase_SUA5"/>
</dbReference>
<evidence type="ECO:0000259" key="9">
    <source>
        <dbReference type="PROSITE" id="PS51163"/>
    </source>
</evidence>
<proteinExistence type="inferred from homology"/>
<dbReference type="GO" id="GO:0005737">
    <property type="term" value="C:cytoplasm"/>
    <property type="evidence" value="ECO:0007669"/>
    <property type="project" value="UniProtKB-SubCell"/>
</dbReference>
<dbReference type="Ensembl" id="ENSNFUT00015002085.1">
    <property type="protein sequence ID" value="ENSNFUP00015001941.1"/>
    <property type="gene ID" value="ENSNFUG00015001069.1"/>
</dbReference>